<feature type="transmembrane region" description="Helical" evidence="8">
    <location>
        <begin position="100"/>
        <end position="121"/>
    </location>
</feature>
<evidence type="ECO:0000256" key="1">
    <source>
        <dbReference type="ARBA" id="ARBA00004651"/>
    </source>
</evidence>
<feature type="transmembrane region" description="Helical" evidence="8">
    <location>
        <begin position="305"/>
        <end position="329"/>
    </location>
</feature>
<feature type="transmembrane region" description="Helical" evidence="8">
    <location>
        <begin position="274"/>
        <end position="293"/>
    </location>
</feature>
<comment type="similarity">
    <text evidence="2 8">Belongs to the major facilitator superfamily. Bcr/CmlA family.</text>
</comment>
<evidence type="ECO:0000256" key="5">
    <source>
        <dbReference type="ARBA" id="ARBA00022692"/>
    </source>
</evidence>
<evidence type="ECO:0000256" key="6">
    <source>
        <dbReference type="ARBA" id="ARBA00022989"/>
    </source>
</evidence>
<name>A0ABM8TH16_9BURK</name>
<evidence type="ECO:0000256" key="3">
    <source>
        <dbReference type="ARBA" id="ARBA00022448"/>
    </source>
</evidence>
<comment type="caution">
    <text evidence="8">Lacks conserved residue(s) required for the propagation of feature annotation.</text>
</comment>
<evidence type="ECO:0000256" key="8">
    <source>
        <dbReference type="RuleBase" id="RU365088"/>
    </source>
</evidence>
<dbReference type="SUPFAM" id="SSF103473">
    <property type="entry name" value="MFS general substrate transporter"/>
    <property type="match status" value="1"/>
</dbReference>
<reference evidence="11 12" key="1">
    <citation type="submission" date="2021-03" db="EMBL/GenBank/DDBJ databases">
        <authorList>
            <person name="Peeters C."/>
        </authorList>
    </citation>
    <scope>NUCLEOTIDE SEQUENCE [LARGE SCALE GENOMIC DNA]</scope>
    <source>
        <strain evidence="11 12">LMG 26411</strain>
    </source>
</reference>
<dbReference type="Pfam" id="PF07690">
    <property type="entry name" value="MFS_1"/>
    <property type="match status" value="1"/>
</dbReference>
<comment type="caution">
    <text evidence="11">The sequence shown here is derived from an EMBL/GenBank/DDBJ whole genome shotgun (WGS) entry which is preliminary data.</text>
</comment>
<feature type="transmembrane region" description="Helical" evidence="8">
    <location>
        <begin position="394"/>
        <end position="414"/>
    </location>
</feature>
<dbReference type="NCBIfam" id="TIGR00710">
    <property type="entry name" value="efflux_Bcr_CflA"/>
    <property type="match status" value="1"/>
</dbReference>
<dbReference type="CDD" id="cd17320">
    <property type="entry name" value="MFS_MdfA_MDR_like"/>
    <property type="match status" value="1"/>
</dbReference>
<feature type="transmembrane region" description="Helical" evidence="8">
    <location>
        <begin position="158"/>
        <end position="182"/>
    </location>
</feature>
<dbReference type="InterPro" id="IPR036259">
    <property type="entry name" value="MFS_trans_sf"/>
</dbReference>
<dbReference type="PROSITE" id="PS50850">
    <property type="entry name" value="MFS"/>
    <property type="match status" value="1"/>
</dbReference>
<feature type="compositionally biased region" description="Basic and acidic residues" evidence="9">
    <location>
        <begin position="1"/>
        <end position="12"/>
    </location>
</feature>
<protein>
    <recommendedName>
        <fullName evidence="8">Bcr/CflA family efflux transporter</fullName>
    </recommendedName>
</protein>
<keyword evidence="3 8" id="KW-0813">Transport</keyword>
<dbReference type="InterPro" id="IPR020846">
    <property type="entry name" value="MFS_dom"/>
</dbReference>
<dbReference type="InterPro" id="IPR011701">
    <property type="entry name" value="MFS"/>
</dbReference>
<dbReference type="Gene3D" id="1.20.1720.10">
    <property type="entry name" value="Multidrug resistance protein D"/>
    <property type="match status" value="1"/>
</dbReference>
<feature type="domain" description="Major facilitator superfamily (MFS) profile" evidence="10">
    <location>
        <begin position="31"/>
        <end position="419"/>
    </location>
</feature>
<dbReference type="EMBL" id="CAJPVI010000015">
    <property type="protein sequence ID" value="CAG2145540.1"/>
    <property type="molecule type" value="Genomic_DNA"/>
</dbReference>
<proteinExistence type="inferred from homology"/>
<evidence type="ECO:0000256" key="4">
    <source>
        <dbReference type="ARBA" id="ARBA00022475"/>
    </source>
</evidence>
<organism evidence="11 12">
    <name type="scientific">Cupriavidus numazuensis</name>
    <dbReference type="NCBI Taxonomy" id="221992"/>
    <lineage>
        <taxon>Bacteria</taxon>
        <taxon>Pseudomonadati</taxon>
        <taxon>Pseudomonadota</taxon>
        <taxon>Betaproteobacteria</taxon>
        <taxon>Burkholderiales</taxon>
        <taxon>Burkholderiaceae</taxon>
        <taxon>Cupriavidus</taxon>
    </lineage>
</organism>
<dbReference type="InterPro" id="IPR004812">
    <property type="entry name" value="Efflux_drug-R_Bcr/CmlA"/>
</dbReference>
<evidence type="ECO:0000313" key="11">
    <source>
        <dbReference type="EMBL" id="CAG2145540.1"/>
    </source>
</evidence>
<dbReference type="PRINTS" id="PR01036">
    <property type="entry name" value="TCRTETB"/>
</dbReference>
<evidence type="ECO:0000256" key="2">
    <source>
        <dbReference type="ARBA" id="ARBA00006236"/>
    </source>
</evidence>
<dbReference type="Proteomes" id="UP000672657">
    <property type="component" value="Unassembled WGS sequence"/>
</dbReference>
<sequence>MELKGSGPDERAASGLLTPQSDPLPKALPGIAAMAAIAAGLSMLGQFAIATYLPAFASMGDALHATNAQVQQSLTAYLLPFALMLPWHGAISDAVGRRRMILLGSALFTIGSLICAGATGIETLHAGRALQGVSAGIGVIVGRAMVRDVFDGMQAQQVMALVAMIFALAPAIAPVCGGWLLLWTGWRSIFVFLALVSALLLVACWRWVPETLPPARRHPLHPALLARGYGSMLTHWRFVALTLANAGVNVGIYVYIFAAPTFVTRHLGLGAQSFGWLFIPIVAGIMLGSLVSHRMAGKISPVRSVLLGHAVMLVAAILNIAVTTLHAAAMPWALIALPVYGAGMTITQPSLQLLALDCFPERRGLASSGYVTVQQFGNFLMSALLVPLLLDSTVKLALCMAALQLFGLIMFMAAQRHRVAVVSP</sequence>
<feature type="transmembrane region" description="Helical" evidence="8">
    <location>
        <begin position="188"/>
        <end position="208"/>
    </location>
</feature>
<accession>A0ABM8TH16</accession>
<evidence type="ECO:0000256" key="7">
    <source>
        <dbReference type="ARBA" id="ARBA00023136"/>
    </source>
</evidence>
<evidence type="ECO:0000313" key="12">
    <source>
        <dbReference type="Proteomes" id="UP000672657"/>
    </source>
</evidence>
<dbReference type="PANTHER" id="PTHR42718:SF9">
    <property type="entry name" value="MAJOR FACILITATOR SUPERFAMILY MULTIDRUG TRANSPORTER MFSC"/>
    <property type="match status" value="1"/>
</dbReference>
<feature type="transmembrane region" description="Helical" evidence="8">
    <location>
        <begin position="31"/>
        <end position="54"/>
    </location>
</feature>
<dbReference type="PANTHER" id="PTHR42718">
    <property type="entry name" value="MAJOR FACILITATOR SUPERFAMILY MULTIDRUG TRANSPORTER MFSC"/>
    <property type="match status" value="1"/>
</dbReference>
<keyword evidence="6 8" id="KW-1133">Transmembrane helix</keyword>
<keyword evidence="12" id="KW-1185">Reference proteome</keyword>
<gene>
    <name evidence="11" type="primary">mdtL</name>
    <name evidence="11" type="ORF">LMG26411_02752</name>
</gene>
<comment type="subcellular location">
    <subcellularLocation>
        <location evidence="8">Cell inner membrane</location>
        <topology evidence="8">Multi-pass membrane protein</topology>
    </subcellularLocation>
    <subcellularLocation>
        <location evidence="1">Cell membrane</location>
        <topology evidence="1">Multi-pass membrane protein</topology>
    </subcellularLocation>
</comment>
<feature type="transmembrane region" description="Helical" evidence="8">
    <location>
        <begin position="238"/>
        <end position="262"/>
    </location>
</feature>
<evidence type="ECO:0000259" key="10">
    <source>
        <dbReference type="PROSITE" id="PS50850"/>
    </source>
</evidence>
<feature type="transmembrane region" description="Helical" evidence="8">
    <location>
        <begin position="127"/>
        <end position="146"/>
    </location>
</feature>
<keyword evidence="4" id="KW-1003">Cell membrane</keyword>
<dbReference type="RefSeq" id="WP_211953817.1">
    <property type="nucleotide sequence ID" value="NZ_CAJPVI010000015.1"/>
</dbReference>
<keyword evidence="7 8" id="KW-0472">Membrane</keyword>
<keyword evidence="8" id="KW-0997">Cell inner membrane</keyword>
<feature type="region of interest" description="Disordered" evidence="9">
    <location>
        <begin position="1"/>
        <end position="21"/>
    </location>
</feature>
<evidence type="ECO:0000256" key="9">
    <source>
        <dbReference type="SAM" id="MobiDB-lite"/>
    </source>
</evidence>
<keyword evidence="5 8" id="KW-0812">Transmembrane</keyword>